<evidence type="ECO:0000313" key="2">
    <source>
        <dbReference type="Proteomes" id="UP001206128"/>
    </source>
</evidence>
<protein>
    <submittedName>
        <fullName evidence="1">Uncharacterized protein</fullName>
    </submittedName>
</protein>
<dbReference type="EMBL" id="JAMTCK010000019">
    <property type="protein sequence ID" value="MCP2169591.1"/>
    <property type="molecule type" value="Genomic_DNA"/>
</dbReference>
<accession>A0AAE3GJU8</accession>
<evidence type="ECO:0000313" key="1">
    <source>
        <dbReference type="EMBL" id="MCP2169591.1"/>
    </source>
</evidence>
<gene>
    <name evidence="1" type="ORF">LX83_006477</name>
</gene>
<name>A0AAE3GJU8_9PSEU</name>
<organism evidence="1 2">
    <name type="scientific">Goodfellowiella coeruleoviolacea</name>
    <dbReference type="NCBI Taxonomy" id="334858"/>
    <lineage>
        <taxon>Bacteria</taxon>
        <taxon>Bacillati</taxon>
        <taxon>Actinomycetota</taxon>
        <taxon>Actinomycetes</taxon>
        <taxon>Pseudonocardiales</taxon>
        <taxon>Pseudonocardiaceae</taxon>
        <taxon>Goodfellowiella</taxon>
    </lineage>
</organism>
<sequence>MTDSAPAWVDDLFPFPTPPALRVLVDIAWQHAYDRYREDGSFDHTLVESHYDVMFDLAAVPRPPEGCDCYPEFTERSRQPVPPMYATPEFVPFGALGDGGDVGWLVPAPELQRLDHPVALASGHDHGVTLIGADTRAGLEFMLSRVLRRLRADPVPTPPPGRDPAGWLARNQWRVDARARHQGLVDRLAAELGVHPDPDRCPPGSHWDGTALVRDTDGGVAFDVPAGWRHEPGADGIGVLAAAGAYAGADPVVVAGLPLEVVLADVERWLDAGYPATALRALKDTFVTGPSCYFADLRPWWARAYRELGRPGFAECLDLMAVYYQGPCCCDTPH</sequence>
<reference evidence="1" key="1">
    <citation type="submission" date="2022-06" db="EMBL/GenBank/DDBJ databases">
        <title>Genomic Encyclopedia of Archaeal and Bacterial Type Strains, Phase II (KMG-II): from individual species to whole genera.</title>
        <authorList>
            <person name="Goeker M."/>
        </authorList>
    </citation>
    <scope>NUCLEOTIDE SEQUENCE</scope>
    <source>
        <strain evidence="1">DSM 43935</strain>
    </source>
</reference>
<keyword evidence="2" id="KW-1185">Reference proteome</keyword>
<proteinExistence type="predicted"/>
<dbReference type="Proteomes" id="UP001206128">
    <property type="component" value="Unassembled WGS sequence"/>
</dbReference>
<comment type="caution">
    <text evidence="1">The sequence shown here is derived from an EMBL/GenBank/DDBJ whole genome shotgun (WGS) entry which is preliminary data.</text>
</comment>
<dbReference type="AlphaFoldDB" id="A0AAE3GJU8"/>
<dbReference type="RefSeq" id="WP_253778534.1">
    <property type="nucleotide sequence ID" value="NZ_JAMTCK010000019.1"/>
</dbReference>